<reference evidence="1" key="1">
    <citation type="journal article" date="2023" name="G3 (Bethesda)">
        <title>Whole genome assembly and annotation of the endangered Caribbean coral Acropora cervicornis.</title>
        <authorList>
            <person name="Selwyn J.D."/>
            <person name="Vollmer S.V."/>
        </authorList>
    </citation>
    <scope>NUCLEOTIDE SEQUENCE</scope>
    <source>
        <strain evidence="1">K2</strain>
    </source>
</reference>
<name>A0AAD9Q988_ACRCE</name>
<evidence type="ECO:0000313" key="1">
    <source>
        <dbReference type="EMBL" id="KAK2557063.1"/>
    </source>
</evidence>
<keyword evidence="2" id="KW-1185">Reference proteome</keyword>
<reference evidence="1" key="2">
    <citation type="journal article" date="2023" name="Science">
        <title>Genomic signatures of disease resistance in endangered staghorn corals.</title>
        <authorList>
            <person name="Vollmer S.V."/>
            <person name="Selwyn J.D."/>
            <person name="Despard B.A."/>
            <person name="Roesel C.L."/>
        </authorList>
    </citation>
    <scope>NUCLEOTIDE SEQUENCE</scope>
    <source>
        <strain evidence="1">K2</strain>
    </source>
</reference>
<protein>
    <submittedName>
        <fullName evidence="1">Uncharacterized protein</fullName>
    </submittedName>
</protein>
<evidence type="ECO:0000313" key="2">
    <source>
        <dbReference type="Proteomes" id="UP001249851"/>
    </source>
</evidence>
<dbReference type="EMBL" id="JARQWQ010000052">
    <property type="protein sequence ID" value="KAK2557063.1"/>
    <property type="molecule type" value="Genomic_DNA"/>
</dbReference>
<dbReference type="PROSITE" id="PS51257">
    <property type="entry name" value="PROKAR_LIPOPROTEIN"/>
    <property type="match status" value="1"/>
</dbReference>
<organism evidence="1 2">
    <name type="scientific">Acropora cervicornis</name>
    <name type="common">Staghorn coral</name>
    <dbReference type="NCBI Taxonomy" id="6130"/>
    <lineage>
        <taxon>Eukaryota</taxon>
        <taxon>Metazoa</taxon>
        <taxon>Cnidaria</taxon>
        <taxon>Anthozoa</taxon>
        <taxon>Hexacorallia</taxon>
        <taxon>Scleractinia</taxon>
        <taxon>Astrocoeniina</taxon>
        <taxon>Acroporidae</taxon>
        <taxon>Acropora</taxon>
    </lineage>
</organism>
<accession>A0AAD9Q988</accession>
<dbReference type="Proteomes" id="UP001249851">
    <property type="component" value="Unassembled WGS sequence"/>
</dbReference>
<dbReference type="AlphaFoldDB" id="A0AAD9Q988"/>
<sequence>MNRHNSEQYTKIKKSHFFNSVFVQPGVYSCAIDCFLEVSTYLFLPVLSKLSARSQFPELLFAAASDYQNQGGNPSLLAGIREPVWSYLRERCSSFQARDCNASFSQIFEEKTFGKLNPDEVSLFATQRLFESYCPTCNKNVNLNSNIFLTYVSQSGLEKFRYDKISWPLYVSSIHTEPGKLRCGNCRSLTDEPLATSVVNSKFLFIEFAPEALAGLIMYDKIEVGNCWYNLKTLVRCYQSHFTCGIVSDQKWLYFDDLLQTVREFPSLEAMQRDIPGGWFFAVFELNGHSSSTNRIEMPVSQDYEMSHKFDSFNVNVKSPHKT</sequence>
<proteinExistence type="predicted"/>
<comment type="caution">
    <text evidence="1">The sequence shown here is derived from an EMBL/GenBank/DDBJ whole genome shotgun (WGS) entry which is preliminary data.</text>
</comment>
<gene>
    <name evidence="1" type="ORF">P5673_020924</name>
</gene>